<keyword evidence="3" id="KW-0012">Acyltransferase</keyword>
<dbReference type="InterPro" id="IPR023213">
    <property type="entry name" value="CAT-like_dom_sf"/>
</dbReference>
<dbReference type="PANTHER" id="PTHR31623:SF105">
    <property type="entry name" value="VINORINE SYNTHASE-LIKE"/>
    <property type="match status" value="1"/>
</dbReference>
<evidence type="ECO:0000256" key="3">
    <source>
        <dbReference type="ARBA" id="ARBA00023315"/>
    </source>
</evidence>
<evidence type="ECO:0000313" key="4">
    <source>
        <dbReference type="EMBL" id="KAK6131376.1"/>
    </source>
</evidence>
<gene>
    <name evidence="4" type="ORF">DH2020_034861</name>
</gene>
<accession>A0ABR0V8N8</accession>
<dbReference type="EMBL" id="JABTTQ020001369">
    <property type="protein sequence ID" value="KAK6131376.1"/>
    <property type="molecule type" value="Genomic_DNA"/>
</dbReference>
<evidence type="ECO:0000256" key="1">
    <source>
        <dbReference type="ARBA" id="ARBA00009861"/>
    </source>
</evidence>
<reference evidence="4 5" key="1">
    <citation type="journal article" date="2021" name="Comput. Struct. Biotechnol. J.">
        <title>De novo genome assembly of the potent medicinal plant Rehmannia glutinosa using nanopore technology.</title>
        <authorList>
            <person name="Ma L."/>
            <person name="Dong C."/>
            <person name="Song C."/>
            <person name="Wang X."/>
            <person name="Zheng X."/>
            <person name="Niu Y."/>
            <person name="Chen S."/>
            <person name="Feng W."/>
        </authorList>
    </citation>
    <scope>NUCLEOTIDE SEQUENCE [LARGE SCALE GENOMIC DNA]</scope>
    <source>
        <strain evidence="4">DH-2019</strain>
    </source>
</reference>
<keyword evidence="2" id="KW-0808">Transferase</keyword>
<comment type="similarity">
    <text evidence="1">Belongs to the plant acyltransferase family.</text>
</comment>
<keyword evidence="5" id="KW-1185">Reference proteome</keyword>
<sequence length="441" mass="49156">MIMDVEIISVERIKPSIPTPNHLRDFKLSILDHLIPAAYAPIVLFYPNQNDANHFEIHEKLKKSLSETLSRFFPLAGTIKDDFTIDCDDQGACFTTAKVKNCLLSEFLESPDLKMIAKFIPCGLTSNGTNCVTNIQASEFECGGISIGVCISHRILDGAALSTFLKSWADFAREKKVVLPDFSAFSAFPADGSWLKDASMEMWGSLFKKGSFVTKRFVFDGLAIASLKNMAKNRLSGINPTRVETVSGFIWKCAMEASEERFGYRKPSLITHLVNLRKRAAPDFPERSIGNLIWVASAKCTENLEFSELVDEVRKCVSKIDGEFVKKIRGDEGSETMHKCLKEIEEFGCKDVDHFGFTSWCNLGFYDVDFGFGKPVWVSSIDASGPFFMNLAILIDRRCGDGIEAWVTLDEQEMAILESNQEFQTCASLNQSPLKIGNGDA</sequence>
<organism evidence="4 5">
    <name type="scientific">Rehmannia glutinosa</name>
    <name type="common">Chinese foxglove</name>
    <dbReference type="NCBI Taxonomy" id="99300"/>
    <lineage>
        <taxon>Eukaryota</taxon>
        <taxon>Viridiplantae</taxon>
        <taxon>Streptophyta</taxon>
        <taxon>Embryophyta</taxon>
        <taxon>Tracheophyta</taxon>
        <taxon>Spermatophyta</taxon>
        <taxon>Magnoliopsida</taxon>
        <taxon>eudicotyledons</taxon>
        <taxon>Gunneridae</taxon>
        <taxon>Pentapetalae</taxon>
        <taxon>asterids</taxon>
        <taxon>lamiids</taxon>
        <taxon>Lamiales</taxon>
        <taxon>Orobanchaceae</taxon>
        <taxon>Rehmannieae</taxon>
        <taxon>Rehmannia</taxon>
    </lineage>
</organism>
<comment type="caution">
    <text evidence="4">The sequence shown here is derived from an EMBL/GenBank/DDBJ whole genome shotgun (WGS) entry which is preliminary data.</text>
</comment>
<proteinExistence type="inferred from homology"/>
<dbReference type="Pfam" id="PF02458">
    <property type="entry name" value="Transferase"/>
    <property type="match status" value="1"/>
</dbReference>
<protein>
    <submittedName>
        <fullName evidence="4">Uncharacterized protein</fullName>
    </submittedName>
</protein>
<evidence type="ECO:0000256" key="2">
    <source>
        <dbReference type="ARBA" id="ARBA00022679"/>
    </source>
</evidence>
<dbReference type="Proteomes" id="UP001318860">
    <property type="component" value="Unassembled WGS sequence"/>
</dbReference>
<evidence type="ECO:0000313" key="5">
    <source>
        <dbReference type="Proteomes" id="UP001318860"/>
    </source>
</evidence>
<dbReference type="PANTHER" id="PTHR31623">
    <property type="entry name" value="F21J9.9"/>
    <property type="match status" value="1"/>
</dbReference>
<name>A0ABR0V8N8_REHGL</name>
<dbReference type="Gene3D" id="3.30.559.10">
    <property type="entry name" value="Chloramphenicol acetyltransferase-like domain"/>
    <property type="match status" value="2"/>
</dbReference>